<dbReference type="Pfam" id="PF00437">
    <property type="entry name" value="T2SSE"/>
    <property type="match status" value="1"/>
</dbReference>
<dbReference type="RefSeq" id="WP_277857208.1">
    <property type="nucleotide sequence ID" value="NZ_CP120943.1"/>
</dbReference>
<sequence>MSELEQQSSVEDVESKKFYFTEVTEIFSDTDLDRILRHCHEKGSFSDIYFSDGDDILLKSHGRVYSVLGGRCLRMDELSRFFERITDDPSGTTTVLQGIPFDGAYTHNSKEGDNRSRLNRYRVNAISVLNPKGMKGMQVTMRTINFVPPLLESMQLERGILNNYKPRQGMVIIAGETGSGKTTFLASVIRNRMEEKGGDCIINAYEAPIEYLHSEAAYKSAPSNRVYQTEVNPLGWIISFATGIRASLRRNPNGFLIGECRDLETIEASIRAASSGHFVYTTTHANSVSDTIMRMINEFPSSERQARYYELISNSRLLIAQYLAPSTDGRRVPVREYLSFTPEIRDQLKRVDLKDAERVIREIIDGQGEYDSPLAQSMTHSAEHHLAVGNISRDVFEHIISGV</sequence>
<name>A0AAJ5ZH32_AERCA</name>
<dbReference type="PROSITE" id="PS00675">
    <property type="entry name" value="SIGMA54_INTERACT_1"/>
    <property type="match status" value="1"/>
</dbReference>
<dbReference type="Proteomes" id="UP001218423">
    <property type="component" value="Plasmid pAC1520"/>
</dbReference>
<geneLocation type="plasmid" evidence="3 4">
    <name>pAC1520</name>
</geneLocation>
<evidence type="ECO:0000313" key="3">
    <source>
        <dbReference type="EMBL" id="WFG00264.1"/>
    </source>
</evidence>
<evidence type="ECO:0000259" key="2">
    <source>
        <dbReference type="Pfam" id="PF00437"/>
    </source>
</evidence>
<organism evidence="3 4">
    <name type="scientific">Aeromonas caviae</name>
    <name type="common">Aeromonas punctata</name>
    <dbReference type="NCBI Taxonomy" id="648"/>
    <lineage>
        <taxon>Bacteria</taxon>
        <taxon>Pseudomonadati</taxon>
        <taxon>Pseudomonadota</taxon>
        <taxon>Gammaproteobacteria</taxon>
        <taxon>Aeromonadales</taxon>
        <taxon>Aeromonadaceae</taxon>
        <taxon>Aeromonas</taxon>
    </lineage>
</organism>
<dbReference type="InterPro" id="IPR025662">
    <property type="entry name" value="Sigma_54_int_dom_ATP-bd_1"/>
</dbReference>
<evidence type="ECO:0000313" key="4">
    <source>
        <dbReference type="Proteomes" id="UP001218423"/>
    </source>
</evidence>
<proteinExistence type="inferred from homology"/>
<dbReference type="InterPro" id="IPR050921">
    <property type="entry name" value="T4SS_GSP_E_ATPase"/>
</dbReference>
<gene>
    <name evidence="3" type="ORF">P5S46_21115</name>
</gene>
<protein>
    <submittedName>
        <fullName evidence="3">ATPase, T2SS/T4P/T4SS family</fullName>
    </submittedName>
</protein>
<dbReference type="GO" id="GO:0016887">
    <property type="term" value="F:ATP hydrolysis activity"/>
    <property type="evidence" value="ECO:0007669"/>
    <property type="project" value="InterPro"/>
</dbReference>
<dbReference type="SUPFAM" id="SSF52540">
    <property type="entry name" value="P-loop containing nucleoside triphosphate hydrolases"/>
    <property type="match status" value="1"/>
</dbReference>
<dbReference type="PANTHER" id="PTHR30486">
    <property type="entry name" value="TWITCHING MOTILITY PROTEIN PILT"/>
    <property type="match status" value="1"/>
</dbReference>
<dbReference type="AlphaFoldDB" id="A0AAJ5ZH32"/>
<evidence type="ECO:0000256" key="1">
    <source>
        <dbReference type="ARBA" id="ARBA00006611"/>
    </source>
</evidence>
<keyword evidence="3" id="KW-0614">Plasmid</keyword>
<dbReference type="InterPro" id="IPR027417">
    <property type="entry name" value="P-loop_NTPase"/>
</dbReference>
<dbReference type="InterPro" id="IPR001482">
    <property type="entry name" value="T2SS/T4SS_dom"/>
</dbReference>
<dbReference type="EMBL" id="CP120943">
    <property type="protein sequence ID" value="WFG00264.1"/>
    <property type="molecule type" value="Genomic_DNA"/>
</dbReference>
<dbReference type="PANTHER" id="PTHR30486:SF6">
    <property type="entry name" value="TYPE IV PILUS RETRACTATION ATPASE PILT"/>
    <property type="match status" value="1"/>
</dbReference>
<accession>A0AAJ5ZH32</accession>
<feature type="domain" description="Bacterial type II secretion system protein E" evidence="2">
    <location>
        <begin position="160"/>
        <end position="324"/>
    </location>
</feature>
<comment type="similarity">
    <text evidence="1">Belongs to the GSP E family.</text>
</comment>
<dbReference type="Gene3D" id="3.40.50.300">
    <property type="entry name" value="P-loop containing nucleotide triphosphate hydrolases"/>
    <property type="match status" value="1"/>
</dbReference>
<dbReference type="Gene3D" id="3.30.450.90">
    <property type="match status" value="1"/>
</dbReference>
<reference evidence="3" key="1">
    <citation type="submission" date="2023-03" db="EMBL/GenBank/DDBJ databases">
        <title>Aeromonas caviae strain AC1520.</title>
        <authorList>
            <person name="Xie T."/>
            <person name="Zhang Q."/>
            <person name="Deng J."/>
            <person name="Li X."/>
        </authorList>
    </citation>
    <scope>NUCLEOTIDE SEQUENCE</scope>
    <source>
        <strain evidence="3">AC1520</strain>
        <plasmid evidence="3">pAC1520</plasmid>
    </source>
</reference>